<protein>
    <recommendedName>
        <fullName evidence="2">DUF218 domain-containing protein</fullName>
    </recommendedName>
</protein>
<accession>A0ABN8FPY5</accession>
<evidence type="ECO:0000256" key="1">
    <source>
        <dbReference type="SAM" id="Phobius"/>
    </source>
</evidence>
<evidence type="ECO:0000313" key="4">
    <source>
        <dbReference type="Proteomes" id="UP000838749"/>
    </source>
</evidence>
<evidence type="ECO:0000313" key="3">
    <source>
        <dbReference type="EMBL" id="CAH1057990.1"/>
    </source>
</evidence>
<dbReference type="PANTHER" id="PTHR30336:SF20">
    <property type="entry name" value="DUF218 DOMAIN-CONTAINING PROTEIN"/>
    <property type="match status" value="1"/>
</dbReference>
<feature type="domain" description="DUF218" evidence="2">
    <location>
        <begin position="48"/>
        <end position="164"/>
    </location>
</feature>
<sequence length="214" mass="24331">MKHIHTNVTLGKHKKRLFLLYLPVLLLILFFLFAGAFLPIHQSPQPKDTIIILSGGEGRMEEGTILYNKGFAPYVMLSNSKEGISKHGDMLQTALALGIPESSILTENQARSTYQNAKFSLPIMKQHGFTSAIVVSSDFHMRRVKFIFDHVYKDSGIKLTYVGADSGYNARYWWSDSHSRETTFNEYIKMIGNAFGYNGPEAKSLLREIKQWLH</sequence>
<dbReference type="EMBL" id="CAKMAB010000027">
    <property type="protein sequence ID" value="CAH1057990.1"/>
    <property type="molecule type" value="Genomic_DNA"/>
</dbReference>
<dbReference type="CDD" id="cd06259">
    <property type="entry name" value="YdcF-like"/>
    <property type="match status" value="1"/>
</dbReference>
<keyword evidence="1" id="KW-0812">Transmembrane</keyword>
<keyword evidence="1" id="KW-0472">Membrane</keyword>
<dbReference type="InterPro" id="IPR051599">
    <property type="entry name" value="Cell_Envelope_Assoc"/>
</dbReference>
<dbReference type="InterPro" id="IPR003848">
    <property type="entry name" value="DUF218"/>
</dbReference>
<keyword evidence="1" id="KW-1133">Transmembrane helix</keyword>
<dbReference type="InterPro" id="IPR014729">
    <property type="entry name" value="Rossmann-like_a/b/a_fold"/>
</dbReference>
<gene>
    <name evidence="3" type="ORF">PAECIP111894_04163</name>
</gene>
<reference evidence="3" key="1">
    <citation type="submission" date="2021-12" db="EMBL/GenBank/DDBJ databases">
        <authorList>
            <person name="Criscuolo A."/>
        </authorList>
    </citation>
    <scope>NUCLEOTIDE SEQUENCE</scope>
    <source>
        <strain evidence="3">CIP111894</strain>
    </source>
</reference>
<dbReference type="Gene3D" id="3.40.50.620">
    <property type="entry name" value="HUPs"/>
    <property type="match status" value="1"/>
</dbReference>
<dbReference type="RefSeq" id="WP_234539189.1">
    <property type="nucleotide sequence ID" value="NZ_CAKMAB010000027.1"/>
</dbReference>
<comment type="caution">
    <text evidence="3">The sequence shown here is derived from an EMBL/GenBank/DDBJ whole genome shotgun (WGS) entry which is preliminary data.</text>
</comment>
<name>A0ABN8FPY5_9BACL</name>
<dbReference type="Pfam" id="PF02698">
    <property type="entry name" value="DUF218"/>
    <property type="match status" value="1"/>
</dbReference>
<dbReference type="Proteomes" id="UP000838749">
    <property type="component" value="Unassembled WGS sequence"/>
</dbReference>
<keyword evidence="4" id="KW-1185">Reference proteome</keyword>
<proteinExistence type="predicted"/>
<dbReference type="PANTHER" id="PTHR30336">
    <property type="entry name" value="INNER MEMBRANE PROTEIN, PROBABLE PERMEASE"/>
    <property type="match status" value="1"/>
</dbReference>
<evidence type="ECO:0000259" key="2">
    <source>
        <dbReference type="Pfam" id="PF02698"/>
    </source>
</evidence>
<organism evidence="3 4">
    <name type="scientific">Paenibacillus pseudetheri</name>
    <dbReference type="NCBI Taxonomy" id="2897682"/>
    <lineage>
        <taxon>Bacteria</taxon>
        <taxon>Bacillati</taxon>
        <taxon>Bacillota</taxon>
        <taxon>Bacilli</taxon>
        <taxon>Bacillales</taxon>
        <taxon>Paenibacillaceae</taxon>
        <taxon>Paenibacillus</taxon>
    </lineage>
</organism>
<feature type="transmembrane region" description="Helical" evidence="1">
    <location>
        <begin position="20"/>
        <end position="40"/>
    </location>
</feature>